<keyword evidence="2" id="KW-1185">Reference proteome</keyword>
<evidence type="ECO:0000313" key="2">
    <source>
        <dbReference type="Proteomes" id="UP000299102"/>
    </source>
</evidence>
<accession>A0A4C1VQN0</accession>
<dbReference type="AlphaFoldDB" id="A0A4C1VQN0"/>
<sequence length="209" mass="23569">MDRLDRRDTTLSGYTRELIAYAIAFRPVSESSSRPLLSSPSHSLLHRPTSAFISYPIPIKKIVNALVTSLGLCLRGAVIRLPVDSVPNSFWASVECLRSKLFELTQKGWLKVCLRKVQRTKFYRSELAANDYAQVLRSLALPSSPPRSYFTPLRCFRDELHSGEVSRGRQNLEDDPRAGWPAEAPSREIIGKVEKIIRKDGPREGQTDS</sequence>
<gene>
    <name evidence="1" type="ORF">EVAR_20285_1</name>
</gene>
<evidence type="ECO:0000313" key="1">
    <source>
        <dbReference type="EMBL" id="GBP40144.1"/>
    </source>
</evidence>
<protein>
    <submittedName>
        <fullName evidence="1">Uncharacterized protein</fullName>
    </submittedName>
</protein>
<organism evidence="1 2">
    <name type="scientific">Eumeta variegata</name>
    <name type="common">Bagworm moth</name>
    <name type="synonym">Eumeta japonica</name>
    <dbReference type="NCBI Taxonomy" id="151549"/>
    <lineage>
        <taxon>Eukaryota</taxon>
        <taxon>Metazoa</taxon>
        <taxon>Ecdysozoa</taxon>
        <taxon>Arthropoda</taxon>
        <taxon>Hexapoda</taxon>
        <taxon>Insecta</taxon>
        <taxon>Pterygota</taxon>
        <taxon>Neoptera</taxon>
        <taxon>Endopterygota</taxon>
        <taxon>Lepidoptera</taxon>
        <taxon>Glossata</taxon>
        <taxon>Ditrysia</taxon>
        <taxon>Tineoidea</taxon>
        <taxon>Psychidae</taxon>
        <taxon>Oiketicinae</taxon>
        <taxon>Eumeta</taxon>
    </lineage>
</organism>
<name>A0A4C1VQN0_EUMVA</name>
<dbReference type="EMBL" id="BGZK01000377">
    <property type="protein sequence ID" value="GBP40144.1"/>
    <property type="molecule type" value="Genomic_DNA"/>
</dbReference>
<proteinExistence type="predicted"/>
<reference evidence="1 2" key="1">
    <citation type="journal article" date="2019" name="Commun. Biol.">
        <title>The bagworm genome reveals a unique fibroin gene that provides high tensile strength.</title>
        <authorList>
            <person name="Kono N."/>
            <person name="Nakamura H."/>
            <person name="Ohtoshi R."/>
            <person name="Tomita M."/>
            <person name="Numata K."/>
            <person name="Arakawa K."/>
        </authorList>
    </citation>
    <scope>NUCLEOTIDE SEQUENCE [LARGE SCALE GENOMIC DNA]</scope>
</reference>
<comment type="caution">
    <text evidence="1">The sequence shown here is derived from an EMBL/GenBank/DDBJ whole genome shotgun (WGS) entry which is preliminary data.</text>
</comment>
<dbReference type="Proteomes" id="UP000299102">
    <property type="component" value="Unassembled WGS sequence"/>
</dbReference>